<dbReference type="EMBL" id="LXQA011010465">
    <property type="protein sequence ID" value="MCI81084.1"/>
    <property type="molecule type" value="Genomic_DNA"/>
</dbReference>
<feature type="non-terminal residue" evidence="1">
    <location>
        <position position="1"/>
    </location>
</feature>
<dbReference type="AlphaFoldDB" id="A0A392UYG6"/>
<proteinExistence type="predicted"/>
<dbReference type="Proteomes" id="UP000265520">
    <property type="component" value="Unassembled WGS sequence"/>
</dbReference>
<reference evidence="1 2" key="1">
    <citation type="journal article" date="2018" name="Front. Plant Sci.">
        <title>Red Clover (Trifolium pratense) and Zigzag Clover (T. medium) - A Picture of Genomic Similarities and Differences.</title>
        <authorList>
            <person name="Dluhosova J."/>
            <person name="Istvanek J."/>
            <person name="Nedelnik J."/>
            <person name="Repkova J."/>
        </authorList>
    </citation>
    <scope>NUCLEOTIDE SEQUENCE [LARGE SCALE GENOMIC DNA]</scope>
    <source>
        <strain evidence="2">cv. 10/8</strain>
        <tissue evidence="1">Leaf</tissue>
    </source>
</reference>
<organism evidence="1 2">
    <name type="scientific">Trifolium medium</name>
    <dbReference type="NCBI Taxonomy" id="97028"/>
    <lineage>
        <taxon>Eukaryota</taxon>
        <taxon>Viridiplantae</taxon>
        <taxon>Streptophyta</taxon>
        <taxon>Embryophyta</taxon>
        <taxon>Tracheophyta</taxon>
        <taxon>Spermatophyta</taxon>
        <taxon>Magnoliopsida</taxon>
        <taxon>eudicotyledons</taxon>
        <taxon>Gunneridae</taxon>
        <taxon>Pentapetalae</taxon>
        <taxon>rosids</taxon>
        <taxon>fabids</taxon>
        <taxon>Fabales</taxon>
        <taxon>Fabaceae</taxon>
        <taxon>Papilionoideae</taxon>
        <taxon>50 kb inversion clade</taxon>
        <taxon>NPAAA clade</taxon>
        <taxon>Hologalegina</taxon>
        <taxon>IRL clade</taxon>
        <taxon>Trifolieae</taxon>
        <taxon>Trifolium</taxon>
    </lineage>
</organism>
<name>A0A392UYG6_9FABA</name>
<sequence>LNVSDKWCWMGAHVDSYTVKEAYAPLSLSEDVKEEVFNTNAII</sequence>
<keyword evidence="2" id="KW-1185">Reference proteome</keyword>
<evidence type="ECO:0000313" key="2">
    <source>
        <dbReference type="Proteomes" id="UP000265520"/>
    </source>
</evidence>
<evidence type="ECO:0000313" key="1">
    <source>
        <dbReference type="EMBL" id="MCI81084.1"/>
    </source>
</evidence>
<accession>A0A392UYG6</accession>
<comment type="caution">
    <text evidence="1">The sequence shown here is derived from an EMBL/GenBank/DDBJ whole genome shotgun (WGS) entry which is preliminary data.</text>
</comment>
<protein>
    <submittedName>
        <fullName evidence="1">Uncharacterized protein</fullName>
    </submittedName>
</protein>